<dbReference type="GO" id="GO:0005886">
    <property type="term" value="C:plasma membrane"/>
    <property type="evidence" value="ECO:0007669"/>
    <property type="project" value="TreeGrafter"/>
</dbReference>
<dbReference type="Pfam" id="PF07690">
    <property type="entry name" value="MFS_1"/>
    <property type="match status" value="1"/>
</dbReference>
<dbReference type="InterPro" id="IPR036259">
    <property type="entry name" value="MFS_trans_sf"/>
</dbReference>
<protein>
    <recommendedName>
        <fullName evidence="6">Major facilitator superfamily (MFS) profile domain-containing protein</fullName>
    </recommendedName>
</protein>
<feature type="transmembrane region" description="Helical" evidence="5">
    <location>
        <begin position="69"/>
        <end position="89"/>
    </location>
</feature>
<feature type="transmembrane region" description="Helical" evidence="5">
    <location>
        <begin position="410"/>
        <end position="430"/>
    </location>
</feature>
<dbReference type="SUPFAM" id="SSF103473">
    <property type="entry name" value="MFS general substrate transporter"/>
    <property type="match status" value="2"/>
</dbReference>
<dbReference type="PROSITE" id="PS50850">
    <property type="entry name" value="MFS"/>
    <property type="match status" value="1"/>
</dbReference>
<dbReference type="InterPro" id="IPR011701">
    <property type="entry name" value="MFS"/>
</dbReference>
<keyword evidence="4 5" id="KW-0472">Membrane</keyword>
<proteinExistence type="predicted"/>
<dbReference type="PANTHER" id="PTHR23501">
    <property type="entry name" value="MAJOR FACILITATOR SUPERFAMILY"/>
    <property type="match status" value="1"/>
</dbReference>
<feature type="transmembrane region" description="Helical" evidence="5">
    <location>
        <begin position="270"/>
        <end position="292"/>
    </location>
</feature>
<feature type="transmembrane region" description="Helical" evidence="5">
    <location>
        <begin position="347"/>
        <end position="367"/>
    </location>
</feature>
<dbReference type="InterPro" id="IPR020846">
    <property type="entry name" value="MFS_dom"/>
</dbReference>
<evidence type="ECO:0000256" key="4">
    <source>
        <dbReference type="ARBA" id="ARBA00023136"/>
    </source>
</evidence>
<feature type="domain" description="Major facilitator superfamily (MFS) profile" evidence="6">
    <location>
        <begin position="32"/>
        <end position="541"/>
    </location>
</feature>
<dbReference type="PANTHER" id="PTHR23501:SF43">
    <property type="entry name" value="MULTIDRUG TRANSPORTER, PUTATIVE (AFU_ORTHOLOGUE AFUA_6G03040)-RELATED"/>
    <property type="match status" value="1"/>
</dbReference>
<feature type="transmembrane region" description="Helical" evidence="5">
    <location>
        <begin position="313"/>
        <end position="335"/>
    </location>
</feature>
<dbReference type="EMBL" id="BROQ01000173">
    <property type="protein sequence ID" value="GKZ26966.1"/>
    <property type="molecule type" value="Genomic_DNA"/>
</dbReference>
<name>A0A9W5Z3D0_9EURO</name>
<evidence type="ECO:0000256" key="3">
    <source>
        <dbReference type="ARBA" id="ARBA00022989"/>
    </source>
</evidence>
<keyword evidence="2 5" id="KW-0812">Transmembrane</keyword>
<comment type="caution">
    <text evidence="7">The sequence shown here is derived from an EMBL/GenBank/DDBJ whole genome shotgun (WGS) entry which is preliminary data.</text>
</comment>
<feature type="transmembrane region" description="Helical" evidence="5">
    <location>
        <begin position="442"/>
        <end position="466"/>
    </location>
</feature>
<dbReference type="Gene3D" id="1.20.1250.20">
    <property type="entry name" value="MFS general substrate transporter like domains"/>
    <property type="match status" value="1"/>
</dbReference>
<feature type="transmembrane region" description="Helical" evidence="5">
    <location>
        <begin position="379"/>
        <end position="398"/>
    </location>
</feature>
<evidence type="ECO:0000256" key="2">
    <source>
        <dbReference type="ARBA" id="ARBA00022692"/>
    </source>
</evidence>
<evidence type="ECO:0000313" key="8">
    <source>
        <dbReference type="Proteomes" id="UP001143548"/>
    </source>
</evidence>
<sequence length="564" mass="60988">MGSEVAMSTSADVSPSFEIPRPTIATWRLVIILLCIAIGLFLSLMDTTIISTMLYTISDEFDGFKTCSWIVLAYTLSYVGCAVFMARLSDVIGRKFLLCMCFVIFLGASMGCAASKNMSQLIGFRAVQGIGGSGLYAMAMIIYPEISPPPLLPAISGIIGVVVALAGISGPLIGGALTSYCTWRWGFWIKYVLATAQEMRLITLSSGPCAFVPLVTLLLVWPNDFHFAKNVRFRHLDYLGALLILVGSVLFVFILNEAAIRAYAWNSAPVVIILIISVLSWGALVYWQWVILSKPRFKQIRPQLPFRLLSSRVMVAGFVSTILTGFVMLLVIVNIPLRAQIVNLKDAVASGILLLPLMAGTAVGSAIGGAASAKRNNAFWTLNLASIFMVIGSASLSTLTDSVDPAPRQWGLEAILGFGIGLSLSTITFLTTMQVEFQDHAVAQGIVAQLRIFGGSIGIASGFIVFNTNVQHTLAGVLTSEQLDEFYRTPAAIYRLPVRQQLVVRQVYVSTFNTDMRICAGIAAACLVATLCTYQRKPQSIKQRLADLEEAYARTQAARGEGGA</sequence>
<accession>A0A9W5Z3D0</accession>
<feature type="transmembrane region" description="Helical" evidence="5">
    <location>
        <begin position="29"/>
        <end position="57"/>
    </location>
</feature>
<feature type="transmembrane region" description="Helical" evidence="5">
    <location>
        <begin position="200"/>
        <end position="221"/>
    </location>
</feature>
<feature type="transmembrane region" description="Helical" evidence="5">
    <location>
        <begin position="242"/>
        <end position="264"/>
    </location>
</feature>
<feature type="transmembrane region" description="Helical" evidence="5">
    <location>
        <begin position="155"/>
        <end position="180"/>
    </location>
</feature>
<dbReference type="GO" id="GO:0022857">
    <property type="term" value="F:transmembrane transporter activity"/>
    <property type="evidence" value="ECO:0007669"/>
    <property type="project" value="InterPro"/>
</dbReference>
<evidence type="ECO:0000259" key="6">
    <source>
        <dbReference type="PROSITE" id="PS50850"/>
    </source>
</evidence>
<evidence type="ECO:0000256" key="5">
    <source>
        <dbReference type="SAM" id="Phobius"/>
    </source>
</evidence>
<evidence type="ECO:0000256" key="1">
    <source>
        <dbReference type="ARBA" id="ARBA00004141"/>
    </source>
</evidence>
<dbReference type="Proteomes" id="UP001143548">
    <property type="component" value="Unassembled WGS sequence"/>
</dbReference>
<reference evidence="7" key="1">
    <citation type="submission" date="2022-07" db="EMBL/GenBank/DDBJ databases">
        <title>Taxonomy of Aspergillus series Nigri: significant species reduction supported by multi-species coalescent approaches.</title>
        <authorList>
            <person name="Bian C."/>
            <person name="Kusuya Y."/>
            <person name="Sklenar F."/>
            <person name="D'hooge E."/>
            <person name="Yaguchi T."/>
            <person name="Takahashi H."/>
            <person name="Hubka V."/>
        </authorList>
    </citation>
    <scope>NUCLEOTIDE SEQUENCE</scope>
    <source>
        <strain evidence="7">CBS 733.88</strain>
    </source>
</reference>
<gene>
    <name evidence="7" type="ORF">AbraCBS73388_003482</name>
</gene>
<feature type="transmembrane region" description="Helical" evidence="5">
    <location>
        <begin position="96"/>
        <end position="116"/>
    </location>
</feature>
<feature type="transmembrane region" description="Helical" evidence="5">
    <location>
        <begin position="122"/>
        <end position="143"/>
    </location>
</feature>
<dbReference type="PRINTS" id="PR01036">
    <property type="entry name" value="TCRTETB"/>
</dbReference>
<dbReference type="AlphaFoldDB" id="A0A9W5Z3D0"/>
<organism evidence="7 8">
    <name type="scientific">Aspergillus brasiliensis</name>
    <dbReference type="NCBI Taxonomy" id="319629"/>
    <lineage>
        <taxon>Eukaryota</taxon>
        <taxon>Fungi</taxon>
        <taxon>Dikarya</taxon>
        <taxon>Ascomycota</taxon>
        <taxon>Pezizomycotina</taxon>
        <taxon>Eurotiomycetes</taxon>
        <taxon>Eurotiomycetidae</taxon>
        <taxon>Eurotiales</taxon>
        <taxon>Aspergillaceae</taxon>
        <taxon>Aspergillus</taxon>
        <taxon>Aspergillus subgen. Circumdati</taxon>
    </lineage>
</organism>
<comment type="subcellular location">
    <subcellularLocation>
        <location evidence="1">Membrane</location>
        <topology evidence="1">Multi-pass membrane protein</topology>
    </subcellularLocation>
</comment>
<keyword evidence="3 5" id="KW-1133">Transmembrane helix</keyword>
<evidence type="ECO:0000313" key="7">
    <source>
        <dbReference type="EMBL" id="GKZ26966.1"/>
    </source>
</evidence>